<dbReference type="PANTHER" id="PTHR30575">
    <property type="entry name" value="PEPTIDASE M20"/>
    <property type="match status" value="1"/>
</dbReference>
<name>A0A1H2WZ29_ACIFE</name>
<protein>
    <submittedName>
        <fullName evidence="2">Aminobenzoyl-glutamate utilization protein B</fullName>
    </submittedName>
</protein>
<dbReference type="EMBL" id="FNOP01000007">
    <property type="protein sequence ID" value="SDW85852.1"/>
    <property type="molecule type" value="Genomic_DNA"/>
</dbReference>
<dbReference type="InterPro" id="IPR017145">
    <property type="entry name" value="Aminobenzoyl-glu_utiliz_pB"/>
</dbReference>
<evidence type="ECO:0000313" key="3">
    <source>
        <dbReference type="Proteomes" id="UP000182379"/>
    </source>
</evidence>
<organism evidence="2 3">
    <name type="scientific">Acidaminococcus fermentans</name>
    <dbReference type="NCBI Taxonomy" id="905"/>
    <lineage>
        <taxon>Bacteria</taxon>
        <taxon>Bacillati</taxon>
        <taxon>Bacillota</taxon>
        <taxon>Negativicutes</taxon>
        <taxon>Acidaminococcales</taxon>
        <taxon>Acidaminococcaceae</taxon>
        <taxon>Acidaminococcus</taxon>
    </lineage>
</organism>
<dbReference type="PANTHER" id="PTHR30575:SF0">
    <property type="entry name" value="XAA-ARG DIPEPTIDASE"/>
    <property type="match status" value="1"/>
</dbReference>
<dbReference type="SUPFAM" id="SSF53187">
    <property type="entry name" value="Zn-dependent exopeptidases"/>
    <property type="match status" value="1"/>
</dbReference>
<dbReference type="OMA" id="HYAITDT"/>
<dbReference type="NCBIfam" id="TIGR01891">
    <property type="entry name" value="amidohydrolases"/>
    <property type="match status" value="1"/>
</dbReference>
<dbReference type="PIRSF" id="PIRSF037227">
    <property type="entry name" value="Aminobenzoyl-glu_utiliz_pB"/>
    <property type="match status" value="1"/>
</dbReference>
<feature type="domain" description="Peptidase M20 dimerisation" evidence="1">
    <location>
        <begin position="178"/>
        <end position="270"/>
    </location>
</feature>
<dbReference type="AlphaFoldDB" id="A0A1H2WZ29"/>
<sequence>MNLEPYEKELEKLNACIWDYAELKFQEVRSAGAMEDLLEQHGFRVTRGLAHMPTAFVAEYGSGKPVIAILGEYDALSGLSQEDGVWEEKPREENPNGHGCGHCLLGTAAVGAGLLLKDYLAAHPGQGTIRVYGCPAEEGGSGKTYMTREGVFADVDAALTWHPGTQNEVMVGTNQANIQAAFTFRGRASHAAAAPQNGRSALDAVELMDVGVNYLREHMADYERVHYAILDTGGVSPNVVQPKAEVLYLVRSRSNEETRRLYDRVVNIARGAALMTETELAIRFDKAVSNLVPNRTLGQVLQDAMETVGAPGRTEEEKAFLKKFQDQVGPERVLKDPGMAPFPDPELREELIRKDPSGAYILPYQPTSAVAMGSSDTGDVSYVTPLAQFAAACFAIGTSAHSWQWVAQDKGSVALKGCFFAARVLAEGARTLYEKPEVLAAAKAELQKRMDGRTYECPIPRDVMPRGYGK</sequence>
<dbReference type="GO" id="GO:0005737">
    <property type="term" value="C:cytoplasm"/>
    <property type="evidence" value="ECO:0007669"/>
    <property type="project" value="TreeGrafter"/>
</dbReference>
<comment type="caution">
    <text evidence="2">The sequence shown here is derived from an EMBL/GenBank/DDBJ whole genome shotgun (WGS) entry which is preliminary data.</text>
</comment>
<dbReference type="GO" id="GO:0016805">
    <property type="term" value="F:dipeptidase activity"/>
    <property type="evidence" value="ECO:0007669"/>
    <property type="project" value="TreeGrafter"/>
</dbReference>
<dbReference type="FunFam" id="3.30.70.360:FF:000004">
    <property type="entry name" value="Peptidase M20 domain-containing protein 2"/>
    <property type="match status" value="1"/>
</dbReference>
<dbReference type="Gene3D" id="3.40.630.10">
    <property type="entry name" value="Zn peptidases"/>
    <property type="match status" value="2"/>
</dbReference>
<dbReference type="InterPro" id="IPR036264">
    <property type="entry name" value="Bact_exopeptidase_dim_dom"/>
</dbReference>
<dbReference type="Pfam" id="PF07687">
    <property type="entry name" value="M20_dimer"/>
    <property type="match status" value="1"/>
</dbReference>
<proteinExistence type="predicted"/>
<dbReference type="SUPFAM" id="SSF55031">
    <property type="entry name" value="Bacterial exopeptidase dimerisation domain"/>
    <property type="match status" value="1"/>
</dbReference>
<evidence type="ECO:0000259" key="1">
    <source>
        <dbReference type="Pfam" id="PF07687"/>
    </source>
</evidence>
<gene>
    <name evidence="2" type="ORF">SAMN05216495_10764</name>
</gene>
<evidence type="ECO:0000313" key="2">
    <source>
        <dbReference type="EMBL" id="SDW85852.1"/>
    </source>
</evidence>
<dbReference type="Gene3D" id="3.30.70.360">
    <property type="match status" value="1"/>
</dbReference>
<dbReference type="InterPro" id="IPR052030">
    <property type="entry name" value="Peptidase_M20/M20A_hydrolases"/>
</dbReference>
<dbReference type="GO" id="GO:0071713">
    <property type="term" value="F:para-aminobenzoyl-glutamate hydrolase activity"/>
    <property type="evidence" value="ECO:0007669"/>
    <property type="project" value="TreeGrafter"/>
</dbReference>
<dbReference type="InterPro" id="IPR002933">
    <property type="entry name" value="Peptidase_M20"/>
</dbReference>
<dbReference type="GeneID" id="78335775"/>
<reference evidence="2 3" key="1">
    <citation type="submission" date="2016-10" db="EMBL/GenBank/DDBJ databases">
        <authorList>
            <person name="Varghese N."/>
            <person name="Submissions S."/>
        </authorList>
    </citation>
    <scope>NUCLEOTIDE SEQUENCE [LARGE SCALE GENOMIC DNA]</scope>
    <source>
        <strain evidence="2 3">WCC6</strain>
    </source>
</reference>
<dbReference type="RefSeq" id="WP_012939406.1">
    <property type="nucleotide sequence ID" value="NZ_CAMEFB010000008.1"/>
</dbReference>
<dbReference type="InterPro" id="IPR011650">
    <property type="entry name" value="Peptidase_M20_dimer"/>
</dbReference>
<accession>A0A1H2WZ29</accession>
<dbReference type="Proteomes" id="UP000182379">
    <property type="component" value="Unassembled WGS sequence"/>
</dbReference>
<dbReference type="Pfam" id="PF01546">
    <property type="entry name" value="Peptidase_M20"/>
    <property type="match status" value="1"/>
</dbReference>
<dbReference type="GO" id="GO:0046657">
    <property type="term" value="P:folic acid catabolic process"/>
    <property type="evidence" value="ECO:0007669"/>
    <property type="project" value="TreeGrafter"/>
</dbReference>
<dbReference type="InterPro" id="IPR017439">
    <property type="entry name" value="Amidohydrolase"/>
</dbReference>